<dbReference type="Proteomes" id="UP001357485">
    <property type="component" value="Unassembled WGS sequence"/>
</dbReference>
<feature type="compositionally biased region" description="Basic and acidic residues" evidence="1">
    <location>
        <begin position="393"/>
        <end position="415"/>
    </location>
</feature>
<comment type="caution">
    <text evidence="2">The sequence shown here is derived from an EMBL/GenBank/DDBJ whole genome shotgun (WGS) entry which is preliminary data.</text>
</comment>
<feature type="compositionally biased region" description="Polar residues" evidence="1">
    <location>
        <begin position="375"/>
        <end position="386"/>
    </location>
</feature>
<evidence type="ECO:0000256" key="1">
    <source>
        <dbReference type="SAM" id="MobiDB-lite"/>
    </source>
</evidence>
<feature type="compositionally biased region" description="Basic residues" evidence="1">
    <location>
        <begin position="422"/>
        <end position="437"/>
    </location>
</feature>
<reference evidence="2 3" key="1">
    <citation type="submission" date="2023-08" db="EMBL/GenBank/DDBJ databases">
        <title>Black Yeasts Isolated from many extreme environments.</title>
        <authorList>
            <person name="Coleine C."/>
            <person name="Stajich J.E."/>
            <person name="Selbmann L."/>
        </authorList>
    </citation>
    <scope>NUCLEOTIDE SEQUENCE [LARGE SCALE GENOMIC DNA]</scope>
    <source>
        <strain evidence="2 3">CCFEE 536</strain>
    </source>
</reference>
<feature type="compositionally biased region" description="Low complexity" evidence="1">
    <location>
        <begin position="288"/>
        <end position="305"/>
    </location>
</feature>
<dbReference type="EMBL" id="JAVRRA010024856">
    <property type="protein sequence ID" value="KAK5127697.1"/>
    <property type="molecule type" value="Genomic_DNA"/>
</dbReference>
<feature type="region of interest" description="Disordered" evidence="1">
    <location>
        <begin position="203"/>
        <end position="272"/>
    </location>
</feature>
<feature type="compositionally biased region" description="Polar residues" evidence="1">
    <location>
        <begin position="235"/>
        <end position="257"/>
    </location>
</feature>
<keyword evidence="3" id="KW-1185">Reference proteome</keyword>
<evidence type="ECO:0000313" key="3">
    <source>
        <dbReference type="Proteomes" id="UP001357485"/>
    </source>
</evidence>
<gene>
    <name evidence="2" type="ORF">LTR16_002767</name>
</gene>
<protein>
    <submittedName>
        <fullName evidence="2">Uncharacterized protein</fullName>
    </submittedName>
</protein>
<proteinExistence type="predicted"/>
<name>A0ABR0KU23_9PEZI</name>
<feature type="compositionally biased region" description="Low complexity" evidence="1">
    <location>
        <begin position="322"/>
        <end position="334"/>
    </location>
</feature>
<accession>A0ABR0KU23</accession>
<feature type="region of interest" description="Disordered" evidence="1">
    <location>
        <begin position="1"/>
        <end position="36"/>
    </location>
</feature>
<feature type="compositionally biased region" description="Low complexity" evidence="1">
    <location>
        <begin position="341"/>
        <end position="359"/>
    </location>
</feature>
<feature type="region of interest" description="Disordered" evidence="1">
    <location>
        <begin position="284"/>
        <end position="437"/>
    </location>
</feature>
<feature type="compositionally biased region" description="Low complexity" evidence="1">
    <location>
        <begin position="16"/>
        <end position="31"/>
    </location>
</feature>
<organism evidence="2 3">
    <name type="scientific">Cryomyces antarcticus</name>
    <dbReference type="NCBI Taxonomy" id="329879"/>
    <lineage>
        <taxon>Eukaryota</taxon>
        <taxon>Fungi</taxon>
        <taxon>Dikarya</taxon>
        <taxon>Ascomycota</taxon>
        <taxon>Pezizomycotina</taxon>
        <taxon>Dothideomycetes</taxon>
        <taxon>Dothideomycetes incertae sedis</taxon>
        <taxon>Cryomyces</taxon>
    </lineage>
</organism>
<evidence type="ECO:0000313" key="2">
    <source>
        <dbReference type="EMBL" id="KAK5127697.1"/>
    </source>
</evidence>
<sequence>MVLEEAIAAPAESFTDDAPTSDSDPYSSSPTGGPNAVTIDLEQLPRSIDLNPLTAGKKKQNLAALIQKTINNSSQILNRPVTQDEANALAYHYAHGIRVASFGSPIGIAGGLYRWYATGKKMRFPFWQPDWSEGKLNPEVLGPLRGQVARNSWQLLRGNCYMILGAFIGDAVFSAYGVTVSEVGMSQDRRLKEFRSALENKVRERLSGLPQGAQDRQGAAGQNDQSRQEDRRTATEQWRMNRSSSNDDGMSPTSGAYSNDYGGDSSRLAGSDTGILSDAQMRAQEIGQQPDQQSSPTSSRSDTFSMNKVTSQPRNFDEDDASPTAGASSGSASAWDKIRRGASASAPSKGSSAWPTSRGGDSRGGLSGVQREQRQGSTLGDSFSFSETDEERELAKTEAQKEFDARVERERRGGDFAEGQNRGRKWFRPRSSASKRR</sequence>
<feature type="compositionally biased region" description="Low complexity" evidence="1">
    <location>
        <begin position="211"/>
        <end position="225"/>
    </location>
</feature>